<evidence type="ECO:0000313" key="2">
    <source>
        <dbReference type="Proteomes" id="UP000034588"/>
    </source>
</evidence>
<protein>
    <submittedName>
        <fullName evidence="1">Uncharacterized protein</fullName>
    </submittedName>
</protein>
<sequence length="159" mass="19139">MLYGFPYDPKLWCAFFVHDLGYVGKPNMDGVEGEQHVVFGAELLGLFFGAEWEDFCLYHSRFWCKKESHKPSKLCFADKLAICLEPWWFYLPRARLSGEILEYKRNARVREGRYYTMNLANDYGDRAWFESVQNYLYRWVFEHYDGKEDTWTPRHQSKD</sequence>
<name>A0A0G1VWA4_9BACT</name>
<dbReference type="Proteomes" id="UP000034588">
    <property type="component" value="Unassembled WGS sequence"/>
</dbReference>
<dbReference type="AlphaFoldDB" id="A0A0G1VWA4"/>
<evidence type="ECO:0000313" key="1">
    <source>
        <dbReference type="EMBL" id="KKW10758.1"/>
    </source>
</evidence>
<accession>A0A0G1VWA4</accession>
<gene>
    <name evidence="1" type="ORF">UY48_C0031G0012</name>
</gene>
<comment type="caution">
    <text evidence="1">The sequence shown here is derived from an EMBL/GenBank/DDBJ whole genome shotgun (WGS) entry which is preliminary data.</text>
</comment>
<proteinExistence type="predicted"/>
<dbReference type="EMBL" id="LCQD01000031">
    <property type="protein sequence ID" value="KKW10758.1"/>
    <property type="molecule type" value="Genomic_DNA"/>
</dbReference>
<organism evidence="1 2">
    <name type="scientific">Candidatus Gottesmanbacteria bacterium GW2011_GWB1_49_7</name>
    <dbReference type="NCBI Taxonomy" id="1618448"/>
    <lineage>
        <taxon>Bacteria</taxon>
        <taxon>Candidatus Gottesmaniibacteriota</taxon>
    </lineage>
</organism>
<reference evidence="1 2" key="1">
    <citation type="journal article" date="2015" name="Nature">
        <title>rRNA introns, odd ribosomes, and small enigmatic genomes across a large radiation of phyla.</title>
        <authorList>
            <person name="Brown C.T."/>
            <person name="Hug L.A."/>
            <person name="Thomas B.C."/>
            <person name="Sharon I."/>
            <person name="Castelle C.J."/>
            <person name="Singh A."/>
            <person name="Wilkins M.J."/>
            <person name="Williams K.H."/>
            <person name="Banfield J.F."/>
        </authorList>
    </citation>
    <scope>NUCLEOTIDE SEQUENCE [LARGE SCALE GENOMIC DNA]</scope>
</reference>